<evidence type="ECO:0000313" key="2">
    <source>
        <dbReference type="Proteomes" id="UP000030645"/>
    </source>
</evidence>
<evidence type="ECO:0000313" key="1">
    <source>
        <dbReference type="EMBL" id="EXB64072.1"/>
    </source>
</evidence>
<dbReference type="AlphaFoldDB" id="W9R1N7"/>
<dbReference type="Proteomes" id="UP000030645">
    <property type="component" value="Unassembled WGS sequence"/>
</dbReference>
<protein>
    <submittedName>
        <fullName evidence="1">Uncharacterized protein</fullName>
    </submittedName>
</protein>
<dbReference type="EMBL" id="KE344494">
    <property type="protein sequence ID" value="EXB64072.1"/>
    <property type="molecule type" value="Genomic_DNA"/>
</dbReference>
<keyword evidence="2" id="KW-1185">Reference proteome</keyword>
<proteinExistence type="predicted"/>
<accession>W9R1N7</accession>
<gene>
    <name evidence="1" type="ORF">L484_013082</name>
</gene>
<sequence length="59" mass="6627">MSERNTGWKETLKVVQIRLDAFEFWDGSEFLGRAGPESTLYIKEACPALPFQQCVAGCT</sequence>
<reference evidence="2" key="1">
    <citation type="submission" date="2013-01" db="EMBL/GenBank/DDBJ databases">
        <title>Draft Genome Sequence of a Mulberry Tree, Morus notabilis C.K. Schneid.</title>
        <authorList>
            <person name="He N."/>
            <person name="Zhao S."/>
        </authorList>
    </citation>
    <scope>NUCLEOTIDE SEQUENCE</scope>
</reference>
<name>W9R1N7_9ROSA</name>
<organism evidence="1 2">
    <name type="scientific">Morus notabilis</name>
    <dbReference type="NCBI Taxonomy" id="981085"/>
    <lineage>
        <taxon>Eukaryota</taxon>
        <taxon>Viridiplantae</taxon>
        <taxon>Streptophyta</taxon>
        <taxon>Embryophyta</taxon>
        <taxon>Tracheophyta</taxon>
        <taxon>Spermatophyta</taxon>
        <taxon>Magnoliopsida</taxon>
        <taxon>eudicotyledons</taxon>
        <taxon>Gunneridae</taxon>
        <taxon>Pentapetalae</taxon>
        <taxon>rosids</taxon>
        <taxon>fabids</taxon>
        <taxon>Rosales</taxon>
        <taxon>Moraceae</taxon>
        <taxon>Moreae</taxon>
        <taxon>Morus</taxon>
    </lineage>
</organism>